<dbReference type="Proteomes" id="UP000250235">
    <property type="component" value="Unassembled WGS sequence"/>
</dbReference>
<reference evidence="2 3" key="1">
    <citation type="journal article" date="2015" name="Proc. Natl. Acad. Sci. U.S.A.">
        <title>The resurrection genome of Boea hygrometrica: A blueprint for survival of dehydration.</title>
        <authorList>
            <person name="Xiao L."/>
            <person name="Yang G."/>
            <person name="Zhang L."/>
            <person name="Yang X."/>
            <person name="Zhao S."/>
            <person name="Ji Z."/>
            <person name="Zhou Q."/>
            <person name="Hu M."/>
            <person name="Wang Y."/>
            <person name="Chen M."/>
            <person name="Xu Y."/>
            <person name="Jin H."/>
            <person name="Xiao X."/>
            <person name="Hu G."/>
            <person name="Bao F."/>
            <person name="Hu Y."/>
            <person name="Wan P."/>
            <person name="Li L."/>
            <person name="Deng X."/>
            <person name="Kuang T."/>
            <person name="Xiang C."/>
            <person name="Zhu J.K."/>
            <person name="Oliver M.J."/>
            <person name="He Y."/>
        </authorList>
    </citation>
    <scope>NUCLEOTIDE SEQUENCE [LARGE SCALE GENOMIC DNA]</scope>
    <source>
        <strain evidence="3">cv. XS01</strain>
    </source>
</reference>
<protein>
    <submittedName>
        <fullName evidence="2">Uncharacterized protein</fullName>
    </submittedName>
</protein>
<evidence type="ECO:0000256" key="1">
    <source>
        <dbReference type="SAM" id="MobiDB-lite"/>
    </source>
</evidence>
<organism evidence="2 3">
    <name type="scientific">Dorcoceras hygrometricum</name>
    <dbReference type="NCBI Taxonomy" id="472368"/>
    <lineage>
        <taxon>Eukaryota</taxon>
        <taxon>Viridiplantae</taxon>
        <taxon>Streptophyta</taxon>
        <taxon>Embryophyta</taxon>
        <taxon>Tracheophyta</taxon>
        <taxon>Spermatophyta</taxon>
        <taxon>Magnoliopsida</taxon>
        <taxon>eudicotyledons</taxon>
        <taxon>Gunneridae</taxon>
        <taxon>Pentapetalae</taxon>
        <taxon>asterids</taxon>
        <taxon>lamiids</taxon>
        <taxon>Lamiales</taxon>
        <taxon>Gesneriaceae</taxon>
        <taxon>Didymocarpoideae</taxon>
        <taxon>Trichosporeae</taxon>
        <taxon>Loxocarpinae</taxon>
        <taxon>Dorcoceras</taxon>
    </lineage>
</organism>
<evidence type="ECO:0000313" key="2">
    <source>
        <dbReference type="EMBL" id="KZV56813.1"/>
    </source>
</evidence>
<sequence>MWPPFFPIMMGDSVAPKLIRHCHLVLIFRLASDDLWYPIQLYLSMLCITCCIFHSALSVIPRGSCGDIAKHFTMIRWCKPMKELRFQSWSELGVDPTVHPLKGQFPHGTGRSQAPRHQQAGRASYNSRSLGLEDFSPDLSSWWQVSDWGKIWLHQLASSVGTRYRRDRMPRRRNRLQETVENSSSEDLSRRPPIQGFIAAQIAQLVTATLEKVLARRPGPSHPPTQQLEEVSRSREKRSSGP</sequence>
<evidence type="ECO:0000313" key="3">
    <source>
        <dbReference type="Proteomes" id="UP000250235"/>
    </source>
</evidence>
<dbReference type="EMBL" id="KQ987778">
    <property type="protein sequence ID" value="KZV56813.1"/>
    <property type="molecule type" value="Genomic_DNA"/>
</dbReference>
<feature type="region of interest" description="Disordered" evidence="1">
    <location>
        <begin position="214"/>
        <end position="242"/>
    </location>
</feature>
<feature type="compositionally biased region" description="Basic and acidic residues" evidence="1">
    <location>
        <begin position="230"/>
        <end position="242"/>
    </location>
</feature>
<dbReference type="AlphaFoldDB" id="A0A2Z7DGT4"/>
<keyword evidence="3" id="KW-1185">Reference proteome</keyword>
<feature type="region of interest" description="Disordered" evidence="1">
    <location>
        <begin position="103"/>
        <end position="123"/>
    </location>
</feature>
<name>A0A2Z7DGT4_9LAMI</name>
<gene>
    <name evidence="2" type="ORF">F511_37169</name>
</gene>
<proteinExistence type="predicted"/>
<accession>A0A2Z7DGT4</accession>